<evidence type="ECO:0000313" key="13">
    <source>
        <dbReference type="EMBL" id="CAD6499879.1"/>
    </source>
</evidence>
<evidence type="ECO:0000256" key="10">
    <source>
        <dbReference type="ARBA" id="ARBA00023136"/>
    </source>
</evidence>
<gene>
    <name evidence="13" type="ORF">BGTH12_LOCUS1237</name>
</gene>
<dbReference type="Proteomes" id="UP000683417">
    <property type="component" value="Unassembled WGS sequence"/>
</dbReference>
<feature type="transmembrane region" description="Helical" evidence="12">
    <location>
        <begin position="275"/>
        <end position="293"/>
    </location>
</feature>
<comment type="pathway">
    <text evidence="2">Glycolipid biosynthesis; glycosylphosphatidylinositol-anchor biosynthesis.</text>
</comment>
<evidence type="ECO:0000256" key="6">
    <source>
        <dbReference type="ARBA" id="ARBA00022679"/>
    </source>
</evidence>
<feature type="transmembrane region" description="Helical" evidence="12">
    <location>
        <begin position="108"/>
        <end position="130"/>
    </location>
</feature>
<accession>A0A9W4CWJ5</accession>
<evidence type="ECO:0000256" key="5">
    <source>
        <dbReference type="ARBA" id="ARBA00022676"/>
    </source>
</evidence>
<evidence type="ECO:0000256" key="3">
    <source>
        <dbReference type="ARBA" id="ARBA00006065"/>
    </source>
</evidence>
<dbReference type="GO" id="GO:0006506">
    <property type="term" value="P:GPI anchor biosynthetic process"/>
    <property type="evidence" value="ECO:0007669"/>
    <property type="project" value="UniProtKB-KW"/>
</dbReference>
<organism evidence="13 14">
    <name type="scientific">Blumeria graminis f. sp. triticale</name>
    <dbReference type="NCBI Taxonomy" id="1689686"/>
    <lineage>
        <taxon>Eukaryota</taxon>
        <taxon>Fungi</taxon>
        <taxon>Dikarya</taxon>
        <taxon>Ascomycota</taxon>
        <taxon>Pezizomycotina</taxon>
        <taxon>Leotiomycetes</taxon>
        <taxon>Erysiphales</taxon>
        <taxon>Erysiphaceae</taxon>
        <taxon>Blumeria</taxon>
    </lineage>
</organism>
<evidence type="ECO:0000256" key="8">
    <source>
        <dbReference type="ARBA" id="ARBA00022824"/>
    </source>
</evidence>
<name>A0A9W4CWJ5_BLUGR</name>
<evidence type="ECO:0000313" key="14">
    <source>
        <dbReference type="Proteomes" id="UP000683417"/>
    </source>
</evidence>
<dbReference type="Pfam" id="PF03901">
    <property type="entry name" value="Glyco_transf_22"/>
    <property type="match status" value="1"/>
</dbReference>
<dbReference type="GO" id="GO:0005789">
    <property type="term" value="C:endoplasmic reticulum membrane"/>
    <property type="evidence" value="ECO:0007669"/>
    <property type="project" value="UniProtKB-SubCell"/>
</dbReference>
<dbReference type="PANTHER" id="PTHR22760">
    <property type="entry name" value="GLYCOSYLTRANSFERASE"/>
    <property type="match status" value="1"/>
</dbReference>
<feature type="transmembrane region" description="Helical" evidence="12">
    <location>
        <begin position="79"/>
        <end position="96"/>
    </location>
</feature>
<keyword evidence="8 12" id="KW-0256">Endoplasmic reticulum</keyword>
<evidence type="ECO:0000256" key="9">
    <source>
        <dbReference type="ARBA" id="ARBA00022989"/>
    </source>
</evidence>
<feature type="transmembrane region" description="Helical" evidence="12">
    <location>
        <begin position="355"/>
        <end position="374"/>
    </location>
</feature>
<feature type="transmembrane region" description="Helical" evidence="12">
    <location>
        <begin position="380"/>
        <end position="401"/>
    </location>
</feature>
<keyword evidence="9 12" id="KW-1133">Transmembrane helix</keyword>
<protein>
    <recommendedName>
        <fullName evidence="12">Mannosyltransferase</fullName>
        <ecNumber evidence="12">2.4.1.-</ecNumber>
    </recommendedName>
</protein>
<keyword evidence="6" id="KW-0808">Transferase</keyword>
<evidence type="ECO:0000256" key="4">
    <source>
        <dbReference type="ARBA" id="ARBA00022502"/>
    </source>
</evidence>
<keyword evidence="5 12" id="KW-0328">Glycosyltransferase</keyword>
<comment type="function">
    <text evidence="11">Mannosyltransferase involved in glycosylphosphatidylinositol-anchor biosynthesis. Transfers the third mannose to Man2-GlcN-acyl-PI during GPI precursor assembly.</text>
</comment>
<feature type="transmembrane region" description="Helical" evidence="12">
    <location>
        <begin position="24"/>
        <end position="43"/>
    </location>
</feature>
<evidence type="ECO:0000256" key="1">
    <source>
        <dbReference type="ARBA" id="ARBA00004477"/>
    </source>
</evidence>
<proteinExistence type="inferred from homology"/>
<evidence type="ECO:0000256" key="12">
    <source>
        <dbReference type="RuleBase" id="RU363075"/>
    </source>
</evidence>
<dbReference type="GO" id="GO:0000026">
    <property type="term" value="F:alpha-1,2-mannosyltransferase activity"/>
    <property type="evidence" value="ECO:0007669"/>
    <property type="project" value="TreeGrafter"/>
</dbReference>
<dbReference type="EMBL" id="CAJHIT010000002">
    <property type="protein sequence ID" value="CAD6499879.1"/>
    <property type="molecule type" value="Genomic_DNA"/>
</dbReference>
<reference evidence="13" key="1">
    <citation type="submission" date="2020-10" db="EMBL/GenBank/DDBJ databases">
        <authorList>
            <person name="Muller C M."/>
        </authorList>
    </citation>
    <scope>NUCLEOTIDE SEQUENCE</scope>
    <source>
        <strain evidence="13">THUN-12</strain>
    </source>
</reference>
<dbReference type="PANTHER" id="PTHR22760:SF4">
    <property type="entry name" value="GPI MANNOSYLTRANSFERASE 3"/>
    <property type="match status" value="1"/>
</dbReference>
<comment type="similarity">
    <text evidence="3">Belongs to the glycosyltransferase 22 family. PIGB subfamily.</text>
</comment>
<feature type="transmembrane region" description="Helical" evidence="12">
    <location>
        <begin position="329"/>
        <end position="348"/>
    </location>
</feature>
<comment type="subcellular location">
    <subcellularLocation>
        <location evidence="1 12">Endoplasmic reticulum membrane</location>
        <topology evidence="1 12">Multi-pass membrane protein</topology>
    </subcellularLocation>
</comment>
<keyword evidence="7 12" id="KW-0812">Transmembrane</keyword>
<feature type="transmembrane region" description="Helical" evidence="12">
    <location>
        <begin position="422"/>
        <end position="438"/>
    </location>
</feature>
<evidence type="ECO:0000256" key="11">
    <source>
        <dbReference type="ARBA" id="ARBA00024708"/>
    </source>
</evidence>
<dbReference type="InterPro" id="IPR005599">
    <property type="entry name" value="GPI_mannosylTrfase"/>
</dbReference>
<dbReference type="EC" id="2.4.1.-" evidence="12"/>
<dbReference type="AlphaFoldDB" id="A0A9W4CWJ5"/>
<feature type="transmembrane region" description="Helical" evidence="12">
    <location>
        <begin position="142"/>
        <end position="160"/>
    </location>
</feature>
<evidence type="ECO:0000256" key="2">
    <source>
        <dbReference type="ARBA" id="ARBA00004687"/>
    </source>
</evidence>
<evidence type="ECO:0000256" key="7">
    <source>
        <dbReference type="ARBA" id="ARBA00022692"/>
    </source>
</evidence>
<keyword evidence="4" id="KW-0337">GPI-anchor biosynthesis</keyword>
<sequence length="616" mass="69992">MSGDSSRTYPASVTHVTRRMVKGLWLGLVVFRMINALAVTTFFQPDEYFQSLEPAWQLAFGTESGAWITWEWEYRLRSSLHPAIFGAFYFVAGFCLRPLEHYPHLRALILTNLPNLVQAYFAALGDFYTWQLAEKIYGRRNHAAWATLWISLLSPWQWFFSTRTFSNNLEMTLTTVALYFWPWALSSESHLHPTCSDAEVNGSVDVLSVSQTTDIKFTRRLSISLTLAGTASIIRPTNLSIWLSLLVPHLGGLIMRPTHRILSRRAYFTLTRQAIYSTALVLFTAVISDRLFYQTWTFPPYQWLHFNIIQDVAVFYGANNWHYYFTEGLPQLLTTYLPFALAGLWHAWNLPSGDIRFVLATSILATLGVLSLTSHKEVRFIYPILPLLHILAAPHIAGFFIDIKALTRSRGNTLGFFRHKNILISLLSINLLIAYYTTRIHQSGVIAIFPYLRRIYEENHATDTSLVSSFPSPTAPPYLAFLMPCHSTPFRSALIYPGLTAWALTCSPPLDTAPGSIQRANYRDEADRFFADPVGFLAHEVGASNNTRAWPTLVIGFASIETPLRLAWEAAAGHDSRLTEVTRVFNSHWHDDPRRMGPVVVWKLWRGSKAVDFSPS</sequence>
<comment type="caution">
    <text evidence="13">The sequence shown here is derived from an EMBL/GenBank/DDBJ whole genome shotgun (WGS) entry which is preliminary data.</text>
</comment>
<keyword evidence="10 12" id="KW-0472">Membrane</keyword>